<dbReference type="SUPFAM" id="SSF50022">
    <property type="entry name" value="ISP domain"/>
    <property type="match status" value="1"/>
</dbReference>
<feature type="domain" description="Rieske" evidence="7">
    <location>
        <begin position="4"/>
        <end position="111"/>
    </location>
</feature>
<gene>
    <name evidence="8" type="ORF">CVIRNUC_005230</name>
</gene>
<comment type="caution">
    <text evidence="8">The sequence shown here is derived from an EMBL/GenBank/DDBJ whole genome shotgun (WGS) entry which is preliminary data.</text>
</comment>
<dbReference type="EMBL" id="CAUYUE010000006">
    <property type="protein sequence ID" value="CAK0780943.1"/>
    <property type="molecule type" value="Genomic_DNA"/>
</dbReference>
<comment type="cofactor">
    <cofactor evidence="5">
        <name>[2Fe-2S] cluster</name>
        <dbReference type="ChEBI" id="CHEBI:190135"/>
    </cofactor>
</comment>
<accession>A0AAV1I721</accession>
<evidence type="ECO:0000256" key="1">
    <source>
        <dbReference type="ARBA" id="ARBA00022714"/>
    </source>
</evidence>
<name>A0AAV1I721_9CHLO</name>
<dbReference type="PANTHER" id="PTHR21496">
    <property type="entry name" value="FERREDOXIN-RELATED"/>
    <property type="match status" value="1"/>
</dbReference>
<dbReference type="PROSITE" id="PS51296">
    <property type="entry name" value="RIESKE"/>
    <property type="match status" value="1"/>
</dbReference>
<keyword evidence="3" id="KW-0408">Iron</keyword>
<dbReference type="InterPro" id="IPR036922">
    <property type="entry name" value="Rieske_2Fe-2S_sf"/>
</dbReference>
<proteinExistence type="predicted"/>
<dbReference type="InterPro" id="IPR054716">
    <property type="entry name" value="Sol_Rieske_ferrdox_dom"/>
</dbReference>
<dbReference type="Pfam" id="PF22543">
    <property type="entry name" value="Rieske_4"/>
    <property type="match status" value="1"/>
</dbReference>
<keyword evidence="1" id="KW-0001">2Fe-2S</keyword>
<keyword evidence="2" id="KW-0479">Metal-binding</keyword>
<evidence type="ECO:0000256" key="2">
    <source>
        <dbReference type="ARBA" id="ARBA00022723"/>
    </source>
</evidence>
<evidence type="ECO:0000256" key="5">
    <source>
        <dbReference type="ARBA" id="ARBA00034078"/>
    </source>
</evidence>
<evidence type="ECO:0000313" key="9">
    <source>
        <dbReference type="Proteomes" id="UP001314263"/>
    </source>
</evidence>
<reference evidence="8 9" key="1">
    <citation type="submission" date="2023-10" db="EMBL/GenBank/DDBJ databases">
        <authorList>
            <person name="Maclean D."/>
            <person name="Macfadyen A."/>
        </authorList>
    </citation>
    <scope>NUCLEOTIDE SEQUENCE [LARGE SCALE GENOMIC DNA]</scope>
</reference>
<evidence type="ECO:0000259" key="7">
    <source>
        <dbReference type="PROSITE" id="PS51296"/>
    </source>
</evidence>
<dbReference type="CDD" id="cd03467">
    <property type="entry name" value="Rieske"/>
    <property type="match status" value="1"/>
</dbReference>
<feature type="compositionally biased region" description="Low complexity" evidence="6">
    <location>
        <begin position="168"/>
        <end position="178"/>
    </location>
</feature>
<evidence type="ECO:0000256" key="4">
    <source>
        <dbReference type="ARBA" id="ARBA00023014"/>
    </source>
</evidence>
<evidence type="ECO:0000256" key="6">
    <source>
        <dbReference type="SAM" id="MobiDB-lite"/>
    </source>
</evidence>
<organism evidence="8 9">
    <name type="scientific">Coccomyxa viridis</name>
    <dbReference type="NCBI Taxonomy" id="1274662"/>
    <lineage>
        <taxon>Eukaryota</taxon>
        <taxon>Viridiplantae</taxon>
        <taxon>Chlorophyta</taxon>
        <taxon>core chlorophytes</taxon>
        <taxon>Trebouxiophyceae</taxon>
        <taxon>Trebouxiophyceae incertae sedis</taxon>
        <taxon>Coccomyxaceae</taxon>
        <taxon>Coccomyxa</taxon>
    </lineage>
</organism>
<evidence type="ECO:0000313" key="8">
    <source>
        <dbReference type="EMBL" id="CAK0780943.1"/>
    </source>
</evidence>
<keyword evidence="9" id="KW-1185">Reference proteome</keyword>
<dbReference type="GO" id="GO:0051537">
    <property type="term" value="F:2 iron, 2 sulfur cluster binding"/>
    <property type="evidence" value="ECO:0007669"/>
    <property type="project" value="UniProtKB-KW"/>
</dbReference>
<dbReference type="Gene3D" id="2.102.10.10">
    <property type="entry name" value="Rieske [2Fe-2S] iron-sulphur domain"/>
    <property type="match status" value="1"/>
</dbReference>
<dbReference type="PANTHER" id="PTHR21496:SF0">
    <property type="entry name" value="RIESKE DOMAIN-CONTAINING PROTEIN"/>
    <property type="match status" value="1"/>
</dbReference>
<dbReference type="Proteomes" id="UP001314263">
    <property type="component" value="Unassembled WGS sequence"/>
</dbReference>
<sequence length="291" mass="31237">MLPLRAFRSGSISEGQRVTKEIHGRSITFLCHNGKLHAVDANCYHMGGPLGEGDIEELANGHLCIVCPWHKYRINLETGGCVEKNLEGQLCSSAPKQRVYEVVDDKEYLWIKMAGGLQRKSDKYNGSLQAFSTPSSKGAYSQGYGLGFSSGVSPSTGLGGLESRGLSASFSPARSSMSDEVLGSQESSTSTAYLEPFGGADKFYPPPSPLKPKAPSEARLEMRGRKAPNMRGAAARAAVMKKYKPPPMAAGLQELKPGAQRTITEMFSRVPQTPPAALAPEAHAGIQDMEM</sequence>
<dbReference type="AlphaFoldDB" id="A0AAV1I721"/>
<evidence type="ECO:0000256" key="3">
    <source>
        <dbReference type="ARBA" id="ARBA00023004"/>
    </source>
</evidence>
<feature type="region of interest" description="Disordered" evidence="6">
    <location>
        <begin position="168"/>
        <end position="189"/>
    </location>
</feature>
<protein>
    <recommendedName>
        <fullName evidence="7">Rieske domain-containing protein</fullName>
    </recommendedName>
</protein>
<dbReference type="InterPro" id="IPR017941">
    <property type="entry name" value="Rieske_2Fe-2S"/>
</dbReference>
<keyword evidence="4" id="KW-0411">Iron-sulfur</keyword>
<dbReference type="GO" id="GO:0046872">
    <property type="term" value="F:metal ion binding"/>
    <property type="evidence" value="ECO:0007669"/>
    <property type="project" value="UniProtKB-KW"/>
</dbReference>